<dbReference type="GO" id="GO:0008641">
    <property type="term" value="F:ubiquitin-like modifier activating enzyme activity"/>
    <property type="evidence" value="ECO:0007669"/>
    <property type="project" value="InterPro"/>
</dbReference>
<dbReference type="Gene3D" id="3.30.1330.230">
    <property type="match status" value="1"/>
</dbReference>
<accession>A0A8J3WFD3</accession>
<dbReference type="InterPro" id="IPR035985">
    <property type="entry name" value="Ubiquitin-activating_enz"/>
</dbReference>
<feature type="domain" description="YcaO" evidence="1">
    <location>
        <begin position="364"/>
        <end position="735"/>
    </location>
</feature>
<dbReference type="NCBIfam" id="TIGR00702">
    <property type="entry name" value="YcaO-type kinase domain"/>
    <property type="match status" value="1"/>
</dbReference>
<dbReference type="Gene3D" id="3.90.930.60">
    <property type="match status" value="1"/>
</dbReference>
<proteinExistence type="predicted"/>
<reference evidence="2" key="1">
    <citation type="submission" date="2021-01" db="EMBL/GenBank/DDBJ databases">
        <title>Whole genome shotgun sequence of Planobispora rosea NBRC 15558.</title>
        <authorList>
            <person name="Komaki H."/>
            <person name="Tamura T."/>
        </authorList>
    </citation>
    <scope>NUCLEOTIDE SEQUENCE</scope>
    <source>
        <strain evidence="2">NBRC 15558</strain>
    </source>
</reference>
<dbReference type="Gene3D" id="3.30.160.660">
    <property type="match status" value="1"/>
</dbReference>
<dbReference type="PANTHER" id="PTHR37809">
    <property type="entry name" value="RIBOSOMAL PROTEIN S12 METHYLTHIOTRANSFERASE ACCESSORY FACTOR YCAO"/>
    <property type="match status" value="1"/>
</dbReference>
<dbReference type="InterPro" id="IPR022291">
    <property type="entry name" value="Bacteriocin_synth_cyclodeHase"/>
</dbReference>
<dbReference type="PANTHER" id="PTHR37809:SF1">
    <property type="entry name" value="RIBOSOMAL PROTEIN S12 METHYLTHIOTRANSFERASE ACCESSORY FACTOR YCAO"/>
    <property type="match status" value="1"/>
</dbReference>
<dbReference type="Pfam" id="PF02624">
    <property type="entry name" value="YcaO"/>
    <property type="match status" value="1"/>
</dbReference>
<dbReference type="PROSITE" id="PS51664">
    <property type="entry name" value="YCAO"/>
    <property type="match status" value="1"/>
</dbReference>
<evidence type="ECO:0000313" key="3">
    <source>
        <dbReference type="Proteomes" id="UP000655044"/>
    </source>
</evidence>
<dbReference type="NCBIfam" id="TIGR03882">
    <property type="entry name" value="cyclo_dehyd_2"/>
    <property type="match status" value="1"/>
</dbReference>
<dbReference type="EMBL" id="BOOI01000057">
    <property type="protein sequence ID" value="GIH87275.1"/>
    <property type="molecule type" value="Genomic_DNA"/>
</dbReference>
<keyword evidence="3" id="KW-1185">Reference proteome</keyword>
<sequence>MISEEQSHVVEGESAVRILPLLDGGHSVEEIAAVTGLPFTQVLFAVHRYAALGHLADGSPDLPGPELAYWDYTGADPAGVDRLMAEHPIAVVTLGDADATAVLAALRDNGLRARPSDPAKQLSIAPDAPGSTLVVTDDYLNPALRDLNAAFLRAGRSWLPVKPRGLSLWFGPIFTPGRTGCWECLAQRVESNRQVESYLQRKRGDDPVRTSLAGLPSGARTVAGLLAEELARSVVTGSSELADGRLVTLDTRSFEIATHELVRRPQCPACGDPSITADRDPRVELVSRRVNFRQDGGYRVLTPKETFDRLERHISPFLGAITRLGSLSGDDNGITRSYSAGHNFAVTRDNLAMLKRNLRGQSGGKGRTDIQAKTSAVCEAIERYSGVWRGDEPVVHASFDELADSAIAPNDLMLFSERQFATRLEWNARPDTRLHKVPRPLRPDQPLDWSPLWSLTEQRVRHVPASYAWYGHPDVEDSYVCYSDANGCASGNTVEEAVLQGLCELIERDSVALWWYNRVRRPAVDLDSVRDPYIDLLREFYAAASRSLWVLDITSDLGVPAYVCVSHRTDHPVQDIVLGFGAHLDSRLALIRAITEVNQFLPAIEQRDADGGTIYLEDDPGTLEWWREATVEAEPWLVPDPAATARTLPALDAGDDLKVMVEGCVTRLAAHGLETLVLDQSKPDLDLNVVKVVVPGMRHFWRRLGPGRLYDVPVELGWLDQPTTEDGFNPRSVFF</sequence>
<dbReference type="InterPro" id="IPR003776">
    <property type="entry name" value="YcaO-like_dom"/>
</dbReference>
<dbReference type="Gene3D" id="3.40.50.720">
    <property type="entry name" value="NAD(P)-binding Rossmann-like Domain"/>
    <property type="match status" value="1"/>
</dbReference>
<protein>
    <recommendedName>
        <fullName evidence="1">YcaO domain-containing protein</fullName>
    </recommendedName>
</protein>
<comment type="caution">
    <text evidence="2">The sequence shown here is derived from an EMBL/GenBank/DDBJ whole genome shotgun (WGS) entry which is preliminary data.</text>
</comment>
<dbReference type="Proteomes" id="UP000655044">
    <property type="component" value="Unassembled WGS sequence"/>
</dbReference>
<organism evidence="2 3">
    <name type="scientific">Planobispora rosea</name>
    <dbReference type="NCBI Taxonomy" id="35762"/>
    <lineage>
        <taxon>Bacteria</taxon>
        <taxon>Bacillati</taxon>
        <taxon>Actinomycetota</taxon>
        <taxon>Actinomycetes</taxon>
        <taxon>Streptosporangiales</taxon>
        <taxon>Streptosporangiaceae</taxon>
        <taxon>Planobispora</taxon>
    </lineage>
</organism>
<gene>
    <name evidence="2" type="ORF">Pro02_56830</name>
</gene>
<dbReference type="SUPFAM" id="SSF69572">
    <property type="entry name" value="Activating enzymes of the ubiquitin-like proteins"/>
    <property type="match status" value="1"/>
</dbReference>
<dbReference type="NCBIfam" id="TIGR03604">
    <property type="entry name" value="TOMM_cyclo_SagD"/>
    <property type="match status" value="1"/>
</dbReference>
<dbReference type="InterPro" id="IPR027624">
    <property type="entry name" value="TOMM_cyclo_SagD"/>
</dbReference>
<evidence type="ECO:0000313" key="2">
    <source>
        <dbReference type="EMBL" id="GIH87275.1"/>
    </source>
</evidence>
<dbReference type="AlphaFoldDB" id="A0A8J3WFD3"/>
<name>A0A8J3WFD3_PLARO</name>
<evidence type="ECO:0000259" key="1">
    <source>
        <dbReference type="PROSITE" id="PS51664"/>
    </source>
</evidence>
<dbReference type="Gene3D" id="3.30.40.250">
    <property type="match status" value="1"/>
</dbReference>